<dbReference type="Proteomes" id="UP000825729">
    <property type="component" value="Unassembled WGS sequence"/>
</dbReference>
<dbReference type="GO" id="GO:0006355">
    <property type="term" value="P:regulation of DNA-templated transcription"/>
    <property type="evidence" value="ECO:0007669"/>
    <property type="project" value="UniProtKB-ARBA"/>
</dbReference>
<dbReference type="InterPro" id="IPR010402">
    <property type="entry name" value="CCT_domain"/>
</dbReference>
<evidence type="ECO:0000256" key="4">
    <source>
        <dbReference type="ARBA" id="ARBA00022737"/>
    </source>
</evidence>
<name>A0AAV7FBM2_ARIFI</name>
<keyword evidence="4" id="KW-0677">Repeat</keyword>
<accession>A0AAV7FBM2</accession>
<dbReference type="EMBL" id="JAINDJ010000002">
    <property type="protein sequence ID" value="KAG9457585.1"/>
    <property type="molecule type" value="Genomic_DNA"/>
</dbReference>
<organism evidence="13 14">
    <name type="scientific">Aristolochia fimbriata</name>
    <name type="common">White veined hardy Dutchman's pipe vine</name>
    <dbReference type="NCBI Taxonomy" id="158543"/>
    <lineage>
        <taxon>Eukaryota</taxon>
        <taxon>Viridiplantae</taxon>
        <taxon>Streptophyta</taxon>
        <taxon>Embryophyta</taxon>
        <taxon>Tracheophyta</taxon>
        <taxon>Spermatophyta</taxon>
        <taxon>Magnoliopsida</taxon>
        <taxon>Magnoliidae</taxon>
        <taxon>Piperales</taxon>
        <taxon>Aristolochiaceae</taxon>
        <taxon>Aristolochia</taxon>
    </lineage>
</organism>
<evidence type="ECO:0000256" key="10">
    <source>
        <dbReference type="SAM" id="MobiDB-lite"/>
    </source>
</evidence>
<dbReference type="PROSITE" id="PS51017">
    <property type="entry name" value="CCT"/>
    <property type="match status" value="1"/>
</dbReference>
<evidence type="ECO:0000256" key="7">
    <source>
        <dbReference type="ARBA" id="ARBA00023242"/>
    </source>
</evidence>
<reference evidence="13 14" key="1">
    <citation type="submission" date="2021-07" db="EMBL/GenBank/DDBJ databases">
        <title>The Aristolochia fimbriata genome: insights into angiosperm evolution, floral development and chemical biosynthesis.</title>
        <authorList>
            <person name="Jiao Y."/>
        </authorList>
    </citation>
    <scope>NUCLEOTIDE SEQUENCE [LARGE SCALE GENOMIC DNA]</scope>
    <source>
        <strain evidence="13">IBCAS-2021</strain>
        <tissue evidence="13">Leaf</tissue>
    </source>
</reference>
<keyword evidence="5 8" id="KW-0863">Zinc-finger</keyword>
<feature type="domain" description="CCT" evidence="12">
    <location>
        <begin position="339"/>
        <end position="381"/>
    </location>
</feature>
<evidence type="ECO:0000313" key="14">
    <source>
        <dbReference type="Proteomes" id="UP000825729"/>
    </source>
</evidence>
<feature type="domain" description="B box-type" evidence="11">
    <location>
        <begin position="13"/>
        <end position="60"/>
    </location>
</feature>
<dbReference type="Pfam" id="PF06203">
    <property type="entry name" value="CCT"/>
    <property type="match status" value="1"/>
</dbReference>
<feature type="compositionally biased region" description="Polar residues" evidence="10">
    <location>
        <begin position="382"/>
        <end position="394"/>
    </location>
</feature>
<evidence type="ECO:0000256" key="2">
    <source>
        <dbReference type="ARBA" id="ARBA00010024"/>
    </source>
</evidence>
<evidence type="ECO:0000259" key="11">
    <source>
        <dbReference type="PROSITE" id="PS50119"/>
    </source>
</evidence>
<dbReference type="SMART" id="SM00336">
    <property type="entry name" value="BBOX"/>
    <property type="match status" value="2"/>
</dbReference>
<dbReference type="Pfam" id="PF00643">
    <property type="entry name" value="zf-B_box"/>
    <property type="match status" value="1"/>
</dbReference>
<feature type="compositionally biased region" description="Basic and acidic residues" evidence="10">
    <location>
        <begin position="355"/>
        <end position="372"/>
    </location>
</feature>
<evidence type="ECO:0000256" key="5">
    <source>
        <dbReference type="ARBA" id="ARBA00022771"/>
    </source>
</evidence>
<keyword evidence="14" id="KW-1185">Reference proteome</keyword>
<dbReference type="PROSITE" id="PS50119">
    <property type="entry name" value="ZF_BBOX"/>
    <property type="match status" value="2"/>
</dbReference>
<keyword evidence="7 9" id="KW-0539">Nucleus</keyword>
<comment type="subcellular location">
    <subcellularLocation>
        <location evidence="1 9">Nucleus</location>
    </subcellularLocation>
</comment>
<keyword evidence="3" id="KW-0479">Metal-binding</keyword>
<dbReference type="AlphaFoldDB" id="A0AAV7FBM2"/>
<dbReference type="GO" id="GO:0005634">
    <property type="term" value="C:nucleus"/>
    <property type="evidence" value="ECO:0007669"/>
    <property type="project" value="UniProtKB-SubCell"/>
</dbReference>
<evidence type="ECO:0000256" key="3">
    <source>
        <dbReference type="ARBA" id="ARBA00022723"/>
    </source>
</evidence>
<comment type="caution">
    <text evidence="13">The sequence shown here is derived from an EMBL/GenBank/DDBJ whole genome shotgun (WGS) entry which is preliminary data.</text>
</comment>
<dbReference type="InterPro" id="IPR000315">
    <property type="entry name" value="Znf_B-box"/>
</dbReference>
<evidence type="ECO:0000256" key="8">
    <source>
        <dbReference type="PROSITE-ProRule" id="PRU00024"/>
    </source>
</evidence>
<dbReference type="CDD" id="cd19821">
    <property type="entry name" value="Bbox1_BBX-like"/>
    <property type="match status" value="1"/>
</dbReference>
<evidence type="ECO:0000256" key="9">
    <source>
        <dbReference type="PROSITE-ProRule" id="PRU00357"/>
    </source>
</evidence>
<dbReference type="PANTHER" id="PTHR31717">
    <property type="entry name" value="ZINC FINGER PROTEIN CONSTANS-LIKE 10"/>
    <property type="match status" value="1"/>
</dbReference>
<evidence type="ECO:0000256" key="6">
    <source>
        <dbReference type="ARBA" id="ARBA00022833"/>
    </source>
</evidence>
<evidence type="ECO:0000256" key="1">
    <source>
        <dbReference type="ARBA" id="ARBA00004123"/>
    </source>
</evidence>
<proteinExistence type="inferred from homology"/>
<dbReference type="InterPro" id="IPR049808">
    <property type="entry name" value="CONSTANS-like_Bbox1"/>
</dbReference>
<dbReference type="PANTHER" id="PTHR31717:SF58">
    <property type="entry name" value="ZINC FINGER PROTEIN CONSTANS-LIKE 13"/>
    <property type="match status" value="1"/>
</dbReference>
<comment type="similarity">
    <text evidence="2">Belongs to the CONSTANS family.</text>
</comment>
<dbReference type="GO" id="GO:0008270">
    <property type="term" value="F:zinc ion binding"/>
    <property type="evidence" value="ECO:0007669"/>
    <property type="project" value="UniProtKB-KW"/>
</dbReference>
<protein>
    <submittedName>
        <fullName evidence="13">Uncharacterized protein</fullName>
    </submittedName>
</protein>
<gene>
    <name evidence="13" type="ORF">H6P81_002093</name>
</gene>
<evidence type="ECO:0000259" key="12">
    <source>
        <dbReference type="PROSITE" id="PS51017"/>
    </source>
</evidence>
<evidence type="ECO:0000313" key="13">
    <source>
        <dbReference type="EMBL" id="KAG9457585.1"/>
    </source>
</evidence>
<feature type="domain" description="B box-type" evidence="11">
    <location>
        <begin position="56"/>
        <end position="103"/>
    </location>
</feature>
<keyword evidence="6" id="KW-0862">Zinc</keyword>
<sequence>MATNGQDEDHTESNGQVCDHCNEKQALLYCRADSAKLCLFCDRQVHAANAIFSKHSRAHLCDVCRDMPASILCASHQLLLCSNCDFDAHPPSLEPHPHNRRPLEPFSGCPSAAELSSVFGFDDDKSLWLRNDDNSGGSVEGMWSDLVWEAPSVLSIRDLIVPMETRNVSAWDFQALSVPPPPKHRNVACGKNKEEIIRQLRDLFKSETILNNDYNELESGPIFQFLLPDGPDQNDFRQNTASINVEPDASSLAVPGSKENSLKWNGGCCEVTNEAASSGEHLLGTSPVPVTDRHNANVGEIPTQEIHCNVDKGVPQHPVIREITSLPPKGVYELLAQDRDSVISRYKEKKKARRYDKQIRYESRKTRADSRARVRGRFAKVTQDQSEGASLNRS</sequence>
<feature type="region of interest" description="Disordered" evidence="10">
    <location>
        <begin position="354"/>
        <end position="394"/>
    </location>
</feature>